<reference evidence="1 2" key="1">
    <citation type="submission" date="2021-07" db="EMBL/GenBank/DDBJ databases">
        <title>Hymenobacter profundi sp. nov., isolated from deep-sea water.</title>
        <authorList>
            <person name="Kim M.K."/>
        </authorList>
    </citation>
    <scope>NUCLEOTIDE SEQUENCE [LARGE SCALE GENOMIC DNA]</scope>
    <source>
        <strain evidence="1 2">M2</strain>
    </source>
</reference>
<protein>
    <recommendedName>
        <fullName evidence="3">DUF4303 domain-containing protein</fullName>
    </recommendedName>
</protein>
<keyword evidence="2" id="KW-1185">Reference proteome</keyword>
<dbReference type="RefSeq" id="WP_219159242.1">
    <property type="nucleotide sequence ID" value="NZ_JAHWGL010000050.1"/>
</dbReference>
<accession>A0ABS6X143</accession>
<name>A0ABS6X143_9BACT</name>
<organism evidence="1 2">
    <name type="scientific">Hymenobacter profundi</name>
    <dbReference type="NCBI Taxonomy" id="1982110"/>
    <lineage>
        <taxon>Bacteria</taxon>
        <taxon>Pseudomonadati</taxon>
        <taxon>Bacteroidota</taxon>
        <taxon>Cytophagia</taxon>
        <taxon>Cytophagales</taxon>
        <taxon>Hymenobacteraceae</taxon>
        <taxon>Hymenobacter</taxon>
    </lineage>
</organism>
<comment type="caution">
    <text evidence="1">The sequence shown here is derived from an EMBL/GenBank/DDBJ whole genome shotgun (WGS) entry which is preliminary data.</text>
</comment>
<evidence type="ECO:0000313" key="2">
    <source>
        <dbReference type="Proteomes" id="UP000826188"/>
    </source>
</evidence>
<dbReference type="Proteomes" id="UP000826188">
    <property type="component" value="Unassembled WGS sequence"/>
</dbReference>
<evidence type="ECO:0000313" key="1">
    <source>
        <dbReference type="EMBL" id="MBW3129409.1"/>
    </source>
</evidence>
<sequence length="195" mass="22372">MDFALFDSFQGLIQEGKLKEAIAQAECKLRSLETTYFHVVLGTSILYQQQNVMTWLDAFYQSVSPRMPVGALYVEMNAFDINTEEWYFDGFAYEEAGTREDAEWLTNWSADTTTEEHLVLGGFESVQEAFETYFYEEKVSENLEQAHDVAEILVILRIQELLEEVHQVAESRGLAWGAIPLLVTAHGYDLLHQIK</sequence>
<evidence type="ECO:0008006" key="3">
    <source>
        <dbReference type="Google" id="ProtNLM"/>
    </source>
</evidence>
<gene>
    <name evidence="1" type="ORF">KYK14_12670</name>
</gene>
<proteinExistence type="predicted"/>
<dbReference type="EMBL" id="JAHWGL010000050">
    <property type="protein sequence ID" value="MBW3129409.1"/>
    <property type="molecule type" value="Genomic_DNA"/>
</dbReference>